<feature type="compositionally biased region" description="Low complexity" evidence="21">
    <location>
        <begin position="670"/>
        <end position="684"/>
    </location>
</feature>
<dbReference type="Pfam" id="PF00168">
    <property type="entry name" value="C2"/>
    <property type="match status" value="1"/>
</dbReference>
<dbReference type="InterPro" id="IPR018277">
    <property type="entry name" value="Ribosomal_eS19_CS"/>
</dbReference>
<feature type="domain" description="Phorbol-ester/DAG-type" evidence="24">
    <location>
        <begin position="478"/>
        <end position="526"/>
    </location>
</feature>
<dbReference type="GO" id="GO:0004697">
    <property type="term" value="F:diacylglycerol-dependent serine/threonine kinase activity"/>
    <property type="evidence" value="ECO:0007669"/>
    <property type="project" value="UniProtKB-EC"/>
</dbReference>
<dbReference type="InterPro" id="IPR011072">
    <property type="entry name" value="HR1_rho-bd"/>
</dbReference>
<keyword evidence="5" id="KW-0597">Phosphoprotein</keyword>
<feature type="coiled-coil region" evidence="20">
    <location>
        <begin position="38"/>
        <end position="65"/>
    </location>
</feature>
<feature type="compositionally biased region" description="Basic residues" evidence="21">
    <location>
        <begin position="1165"/>
        <end position="1176"/>
    </location>
</feature>
<feature type="region of interest" description="Disordered" evidence="21">
    <location>
        <begin position="642"/>
        <end position="716"/>
    </location>
</feature>
<evidence type="ECO:0000313" key="27">
    <source>
        <dbReference type="EMBL" id="WFD38486.1"/>
    </source>
</evidence>
<evidence type="ECO:0000256" key="19">
    <source>
        <dbReference type="PROSITE-ProRule" id="PRU10141"/>
    </source>
</evidence>
<comment type="similarity">
    <text evidence="2">Belongs to the eukaryotic ribosomal protein eS19 family.</text>
</comment>
<dbReference type="SMART" id="SM00220">
    <property type="entry name" value="S_TKc"/>
    <property type="match status" value="1"/>
</dbReference>
<dbReference type="Gene3D" id="3.30.60.20">
    <property type="match status" value="2"/>
</dbReference>
<feature type="domain" description="Phorbol-ester/DAG-type" evidence="24">
    <location>
        <begin position="546"/>
        <end position="596"/>
    </location>
</feature>
<feature type="region of interest" description="Disordered" evidence="21">
    <location>
        <begin position="1161"/>
        <end position="1184"/>
    </location>
</feature>
<dbReference type="PROSITE" id="PS50004">
    <property type="entry name" value="C2"/>
    <property type="match status" value="1"/>
</dbReference>
<organism evidence="27 28">
    <name type="scientific">Malassezia japonica</name>
    <dbReference type="NCBI Taxonomy" id="223818"/>
    <lineage>
        <taxon>Eukaryota</taxon>
        <taxon>Fungi</taxon>
        <taxon>Dikarya</taxon>
        <taxon>Basidiomycota</taxon>
        <taxon>Ustilaginomycotina</taxon>
        <taxon>Malasseziomycetes</taxon>
        <taxon>Malasseziales</taxon>
        <taxon>Malasseziaceae</taxon>
        <taxon>Malassezia</taxon>
    </lineage>
</organism>
<dbReference type="CDD" id="cd20822">
    <property type="entry name" value="C1_ScPKC1-like_rpt1"/>
    <property type="match status" value="1"/>
</dbReference>
<evidence type="ECO:0000259" key="26">
    <source>
        <dbReference type="PROSITE" id="PS51860"/>
    </source>
</evidence>
<evidence type="ECO:0000256" key="10">
    <source>
        <dbReference type="ARBA" id="ARBA00022771"/>
    </source>
</evidence>
<evidence type="ECO:0000256" key="7">
    <source>
        <dbReference type="ARBA" id="ARBA00022723"/>
    </source>
</evidence>
<dbReference type="InterPro" id="IPR046349">
    <property type="entry name" value="C1-like_sf"/>
</dbReference>
<dbReference type="EC" id="2.7.11.13" evidence="3"/>
<feature type="domain" description="Protein kinase" evidence="23">
    <location>
        <begin position="788"/>
        <end position="1047"/>
    </location>
</feature>
<evidence type="ECO:0000256" key="13">
    <source>
        <dbReference type="ARBA" id="ARBA00022840"/>
    </source>
</evidence>
<dbReference type="Pfam" id="PF01090">
    <property type="entry name" value="Ribosomal_S19e"/>
    <property type="match status" value="1"/>
</dbReference>
<dbReference type="InterPro" id="IPR000719">
    <property type="entry name" value="Prot_kinase_dom"/>
</dbReference>
<comment type="catalytic activity">
    <reaction evidence="17">
        <text>L-seryl-[protein] + ATP = O-phospho-L-seryl-[protein] + ADP + H(+)</text>
        <dbReference type="Rhea" id="RHEA:17989"/>
        <dbReference type="Rhea" id="RHEA-COMP:9863"/>
        <dbReference type="Rhea" id="RHEA-COMP:11604"/>
        <dbReference type="ChEBI" id="CHEBI:15378"/>
        <dbReference type="ChEBI" id="CHEBI:29999"/>
        <dbReference type="ChEBI" id="CHEBI:30616"/>
        <dbReference type="ChEBI" id="CHEBI:83421"/>
        <dbReference type="ChEBI" id="CHEBI:456216"/>
        <dbReference type="EC" id="2.7.11.13"/>
    </reaction>
</comment>
<evidence type="ECO:0000256" key="1">
    <source>
        <dbReference type="ARBA" id="ARBA00005490"/>
    </source>
</evidence>
<dbReference type="SMART" id="SM00742">
    <property type="entry name" value="Hr1"/>
    <property type="match status" value="2"/>
</dbReference>
<dbReference type="InterPro" id="IPR002219">
    <property type="entry name" value="PKC_DAG/PE"/>
</dbReference>
<dbReference type="PROSITE" id="PS51860">
    <property type="entry name" value="REM_1"/>
    <property type="match status" value="2"/>
</dbReference>
<dbReference type="Proteomes" id="UP001217754">
    <property type="component" value="Chromosome 2"/>
</dbReference>
<dbReference type="FunFam" id="3.30.60.20:FF:000034">
    <property type="entry name" value="Protein kinase C"/>
    <property type="match status" value="1"/>
</dbReference>
<evidence type="ECO:0000256" key="16">
    <source>
        <dbReference type="ARBA" id="ARBA00047272"/>
    </source>
</evidence>
<feature type="domain" description="REM-1" evidence="26">
    <location>
        <begin position="170"/>
        <end position="247"/>
    </location>
</feature>
<keyword evidence="11 27" id="KW-0418">Kinase</keyword>
<dbReference type="FunFam" id="1.10.10.10:FF:000118">
    <property type="entry name" value="40S ribosomal protein S19"/>
    <property type="match status" value="1"/>
</dbReference>
<keyword evidence="12" id="KW-0862">Zinc</keyword>
<feature type="domain" description="REM-1" evidence="26">
    <location>
        <begin position="1"/>
        <end position="68"/>
    </location>
</feature>
<evidence type="ECO:0000256" key="8">
    <source>
        <dbReference type="ARBA" id="ARBA00022737"/>
    </source>
</evidence>
<keyword evidence="9 19" id="KW-0547">Nucleotide-binding</keyword>
<dbReference type="GO" id="GO:0006412">
    <property type="term" value="P:translation"/>
    <property type="evidence" value="ECO:0007669"/>
    <property type="project" value="InterPro"/>
</dbReference>
<dbReference type="GO" id="GO:0007165">
    <property type="term" value="P:signal transduction"/>
    <property type="evidence" value="ECO:0007669"/>
    <property type="project" value="InterPro"/>
</dbReference>
<dbReference type="CDD" id="cd20823">
    <property type="entry name" value="C1_ScPKC1-like_rpt2"/>
    <property type="match status" value="1"/>
</dbReference>
<feature type="domain" description="AGC-kinase C-terminal" evidence="25">
    <location>
        <begin position="1048"/>
        <end position="1100"/>
    </location>
</feature>
<keyword evidence="18 20" id="KW-0175">Coiled coil</keyword>
<keyword evidence="28" id="KW-1185">Reference proteome</keyword>
<feature type="compositionally biased region" description="Polar residues" evidence="21">
    <location>
        <begin position="75"/>
        <end position="110"/>
    </location>
</feature>
<dbReference type="SUPFAM" id="SSF56112">
    <property type="entry name" value="Protein kinase-like (PK-like)"/>
    <property type="match status" value="1"/>
</dbReference>
<dbReference type="Gene3D" id="2.60.40.150">
    <property type="entry name" value="C2 domain"/>
    <property type="match status" value="1"/>
</dbReference>
<dbReference type="SMART" id="SM01413">
    <property type="entry name" value="Ribosomal_S19e"/>
    <property type="match status" value="1"/>
</dbReference>
<dbReference type="GO" id="GO:0005524">
    <property type="term" value="F:ATP binding"/>
    <property type="evidence" value="ECO:0007669"/>
    <property type="project" value="UniProtKB-UniRule"/>
</dbReference>
<evidence type="ECO:0000256" key="15">
    <source>
        <dbReference type="ARBA" id="ARBA00023274"/>
    </source>
</evidence>
<comment type="similarity">
    <text evidence="1">Belongs to the protein kinase superfamily. AGC Ser/Thr protein kinase family. PKC subfamily.</text>
</comment>
<keyword evidence="6 27" id="KW-0808">Transferase</keyword>
<evidence type="ECO:0000256" key="4">
    <source>
        <dbReference type="ARBA" id="ARBA00022527"/>
    </source>
</evidence>
<dbReference type="InterPro" id="IPR035892">
    <property type="entry name" value="C2_domain_sf"/>
</dbReference>
<protein>
    <recommendedName>
        <fullName evidence="3">protein kinase C</fullName>
        <ecNumber evidence="3">2.7.11.13</ecNumber>
    </recommendedName>
</protein>
<dbReference type="SUPFAM" id="SSF46585">
    <property type="entry name" value="HR1 repeat"/>
    <property type="match status" value="2"/>
</dbReference>
<dbReference type="InterPro" id="IPR000008">
    <property type="entry name" value="C2_dom"/>
</dbReference>
<feature type="region of interest" description="Disordered" evidence="21">
    <location>
        <begin position="1222"/>
        <end position="1248"/>
    </location>
</feature>
<keyword evidence="15" id="KW-0687">Ribonucleoprotein</keyword>
<dbReference type="SUPFAM" id="SSF49562">
    <property type="entry name" value="C2 domain (Calcium/lipid-binding domain, CaLB)"/>
    <property type="match status" value="1"/>
</dbReference>
<dbReference type="RefSeq" id="XP_060121383.1">
    <property type="nucleotide sequence ID" value="XM_060265400.1"/>
</dbReference>
<evidence type="ECO:0000256" key="20">
    <source>
        <dbReference type="SAM" id="Coils"/>
    </source>
</evidence>
<dbReference type="PROSITE" id="PS50081">
    <property type="entry name" value="ZF_DAG_PE_2"/>
    <property type="match status" value="2"/>
</dbReference>
<evidence type="ECO:0000256" key="11">
    <source>
        <dbReference type="ARBA" id="ARBA00022777"/>
    </source>
</evidence>
<dbReference type="InterPro" id="IPR001266">
    <property type="entry name" value="Ribosomal_eS19"/>
</dbReference>
<dbReference type="GO" id="GO:0008270">
    <property type="term" value="F:zinc ion binding"/>
    <property type="evidence" value="ECO:0007669"/>
    <property type="project" value="UniProtKB-KW"/>
</dbReference>
<dbReference type="SMART" id="SM00133">
    <property type="entry name" value="S_TK_X"/>
    <property type="match status" value="1"/>
</dbReference>
<feature type="compositionally biased region" description="Acidic residues" evidence="21">
    <location>
        <begin position="1228"/>
        <end position="1248"/>
    </location>
</feature>
<evidence type="ECO:0000256" key="5">
    <source>
        <dbReference type="ARBA" id="ARBA00022553"/>
    </source>
</evidence>
<sequence>MSDTLSKIEDVQARIHKQHRMIEGFQALRNATPNQDVIRQAESNIRNSQQTISYLEESLQSLQTRSSVDGGAPSMVSTQLPSTQPSRASLASGDTVTPDTSVMSGSSRRLSGQPMPGYPIDSSAAYRAGALNTFGVPGSVPDAPAPADVAPLNRDTTAARRNYTNLDLIKYDTPLTSAKISRMVNQLEHKLQLEKQYKQGFEKIAKLYQAEGDRRSHSDAESRYAESASKMVLIQQALKRYKQLDVMNEAQNVENPYANRRARKPQTGTLSVSIKAVKDVDHAPIPSGVRSVRESYVALKIEDTERVQTHMSRVDQWNEDFRLPVDNANEIELVVYDRVGSTQPVPVGLVWIKISDVVEQLRKKKFGQVGGPEGSPSLPAPNGQGGEWVTADRMRQEPSAPVQGSGSDAFYNTPAGQLVSTTPVDSGVDGWFAVEPTGAILLTLNFVKQNVQKRPYDARLGRQGALRKRRDEVSEVNGHKFAPRQFYQMIRCALCGEILLNAAGSQCQDCNYTCHRKCAQKVVTKCISKSNLESDRDEMKLNHRIPHRWEPFTNLGANWCCHCGYMLPLGRRTNRKCQECDQTCHADCAHLVPDFCGMSMEMANQLLSNIATINKDRQTNRSPMHKTPAEAAATLPIAQTPPAMQAERTSAPHTPAPRPLAQDMQAMNLGPSGTGTATPAVAVTPPAPMPQPSPGSATSVKPPRPLPQPAPAPQPVAPVAQAPAARVPLPTAPVAAPAAAAPIVPAVAQSSGMVASPHKVVQQATAPPASSTSPMPVSSQRKVTLNDFNFLSVLGKGNFGKVMLAEEKQTGSLFAIKVLKKEFIIENDEIDSTRSEKRVFLTAAREKHPFLLGLHSCFQTETRVYFVMEYVSGGDLMLHIQREQFNLHRAKFYAAEVLLALEYFHKHGIIYRDLKLDNIMLTLDGHVKIADYGLCKEGMWYGNTTSTFCGTPEFMAPEILLEQRYGRAVDWWAFGILLYEMLLGQAPFRGDDEDEIFDAILEDEPLYPIQMPRESVSLLQRLLTRDPSRRLGAGPSDAEEVKAHPFFRDINWDDLLHKRVPPPFCPTLKNASDTTWFDTEDQAEFRDFSCVRDVDAAQFINAYAQHLKRSGKLEIPTWVDIVKTGAYKELAPYDPDWYYVRAAALARHVYLRKSVGVGALQKLHGGPKNRGTRPSHHSPASGSVQRKVLQSLEQIGVLEHNPKGGRRISQDGMRDLDRIAVAVLESQREEEDEEDEDEDEDEDEEDDE</sequence>
<feature type="domain" description="C2" evidence="22">
    <location>
        <begin position="251"/>
        <end position="370"/>
    </location>
</feature>
<dbReference type="GO" id="GO:1990904">
    <property type="term" value="C:ribonucleoprotein complex"/>
    <property type="evidence" value="ECO:0007669"/>
    <property type="project" value="UniProtKB-KW"/>
</dbReference>
<keyword evidence="7" id="KW-0479">Metal-binding</keyword>
<evidence type="ECO:0000256" key="9">
    <source>
        <dbReference type="ARBA" id="ARBA00022741"/>
    </source>
</evidence>
<dbReference type="CDD" id="cd11620">
    <property type="entry name" value="HR1_PKC-like_2_fungi"/>
    <property type="match status" value="1"/>
</dbReference>
<keyword evidence="13 19" id="KW-0067">ATP-binding</keyword>
<dbReference type="Gene3D" id="1.10.10.10">
    <property type="entry name" value="Winged helix-like DNA-binding domain superfamily/Winged helix DNA-binding domain"/>
    <property type="match status" value="1"/>
</dbReference>
<evidence type="ECO:0000256" key="14">
    <source>
        <dbReference type="ARBA" id="ARBA00022980"/>
    </source>
</evidence>
<evidence type="ECO:0000256" key="17">
    <source>
        <dbReference type="ARBA" id="ARBA00047470"/>
    </source>
</evidence>
<dbReference type="PROSITE" id="PS00479">
    <property type="entry name" value="ZF_DAG_PE_1"/>
    <property type="match status" value="1"/>
</dbReference>
<reference evidence="27" key="1">
    <citation type="submission" date="2023-03" db="EMBL/GenBank/DDBJ databases">
        <title>Mating type loci evolution in Malassezia.</title>
        <authorList>
            <person name="Coelho M.A."/>
        </authorList>
    </citation>
    <scope>NUCLEOTIDE SEQUENCE</scope>
    <source>
        <strain evidence="27">CBS 9431</strain>
    </source>
</reference>
<dbReference type="GO" id="GO:0003735">
    <property type="term" value="F:structural constituent of ribosome"/>
    <property type="evidence" value="ECO:0007669"/>
    <property type="project" value="InterPro"/>
</dbReference>
<dbReference type="InterPro" id="IPR036274">
    <property type="entry name" value="HR1_rpt_sf"/>
</dbReference>
<evidence type="ECO:0000256" key="6">
    <source>
        <dbReference type="ARBA" id="ARBA00022679"/>
    </source>
</evidence>
<keyword evidence="10" id="KW-0863">Zinc-finger</keyword>
<dbReference type="InterPro" id="IPR000961">
    <property type="entry name" value="AGC-kinase_C"/>
</dbReference>
<gene>
    <name evidence="27" type="primary">PKC1</name>
    <name evidence="27" type="ORF">MJAP1_001439</name>
</gene>
<keyword evidence="4" id="KW-0723">Serine/threonine-protein kinase</keyword>
<evidence type="ECO:0000256" key="3">
    <source>
        <dbReference type="ARBA" id="ARBA00012429"/>
    </source>
</evidence>
<dbReference type="GO" id="GO:0005840">
    <property type="term" value="C:ribosome"/>
    <property type="evidence" value="ECO:0007669"/>
    <property type="project" value="UniProtKB-KW"/>
</dbReference>
<evidence type="ECO:0000259" key="24">
    <source>
        <dbReference type="PROSITE" id="PS50081"/>
    </source>
</evidence>
<accession>A0AAF0F2B1</accession>
<dbReference type="Pfam" id="PF02185">
    <property type="entry name" value="HR1"/>
    <property type="match status" value="2"/>
</dbReference>
<dbReference type="AlphaFoldDB" id="A0AAF0F2B1"/>
<dbReference type="Pfam" id="PF00069">
    <property type="entry name" value="Pkinase"/>
    <property type="match status" value="1"/>
</dbReference>
<evidence type="ECO:0000313" key="28">
    <source>
        <dbReference type="Proteomes" id="UP001217754"/>
    </source>
</evidence>
<keyword evidence="8" id="KW-0677">Repeat</keyword>
<evidence type="ECO:0000256" key="18">
    <source>
        <dbReference type="PROSITE-ProRule" id="PRU01207"/>
    </source>
</evidence>
<dbReference type="GeneID" id="85225088"/>
<evidence type="ECO:0000256" key="2">
    <source>
        <dbReference type="ARBA" id="ARBA00010014"/>
    </source>
</evidence>
<dbReference type="PROSITE" id="PS51285">
    <property type="entry name" value="AGC_KINASE_CTER"/>
    <property type="match status" value="1"/>
</dbReference>
<keyword evidence="14" id="KW-0689">Ribosomal protein</keyword>
<dbReference type="SUPFAM" id="SSF57889">
    <property type="entry name" value="Cysteine-rich domain"/>
    <property type="match status" value="2"/>
</dbReference>
<evidence type="ECO:0000259" key="23">
    <source>
        <dbReference type="PROSITE" id="PS50011"/>
    </source>
</evidence>
<dbReference type="PANTHER" id="PTHR24351">
    <property type="entry name" value="RIBOSOMAL PROTEIN S6 KINASE"/>
    <property type="match status" value="1"/>
</dbReference>
<dbReference type="PROSITE" id="PS00107">
    <property type="entry name" value="PROTEIN_KINASE_ATP"/>
    <property type="match status" value="1"/>
</dbReference>
<dbReference type="SMART" id="SM00109">
    <property type="entry name" value="C1"/>
    <property type="match status" value="2"/>
</dbReference>
<dbReference type="Pfam" id="PF00130">
    <property type="entry name" value="C1_1"/>
    <property type="match status" value="2"/>
</dbReference>
<dbReference type="PROSITE" id="PS00108">
    <property type="entry name" value="PROTEIN_KINASE_ST"/>
    <property type="match status" value="1"/>
</dbReference>
<dbReference type="SMART" id="SM00239">
    <property type="entry name" value="C2"/>
    <property type="match status" value="1"/>
</dbReference>
<dbReference type="InterPro" id="IPR037312">
    <property type="entry name" value="PKC-like_HR1"/>
</dbReference>
<proteinExistence type="inferred from homology"/>
<name>A0AAF0F2B1_9BASI</name>
<dbReference type="PROSITE" id="PS50011">
    <property type="entry name" value="PROTEIN_KINASE_DOM"/>
    <property type="match status" value="1"/>
</dbReference>
<dbReference type="InterPro" id="IPR011009">
    <property type="entry name" value="Kinase-like_dom_sf"/>
</dbReference>
<dbReference type="InterPro" id="IPR036390">
    <property type="entry name" value="WH_DNA-bd_sf"/>
</dbReference>
<dbReference type="EMBL" id="CP119959">
    <property type="protein sequence ID" value="WFD38486.1"/>
    <property type="molecule type" value="Genomic_DNA"/>
</dbReference>
<feature type="region of interest" description="Disordered" evidence="21">
    <location>
        <begin position="66"/>
        <end position="114"/>
    </location>
</feature>
<evidence type="ECO:0000256" key="21">
    <source>
        <dbReference type="SAM" id="MobiDB-lite"/>
    </source>
</evidence>
<dbReference type="InterPro" id="IPR036388">
    <property type="entry name" value="WH-like_DNA-bd_sf"/>
</dbReference>
<dbReference type="InterPro" id="IPR017441">
    <property type="entry name" value="Protein_kinase_ATP_BS"/>
</dbReference>
<dbReference type="Gene3D" id="3.30.200.20">
    <property type="entry name" value="Phosphorylase Kinase, domain 1"/>
    <property type="match status" value="1"/>
</dbReference>
<dbReference type="Gene3D" id="1.10.287.160">
    <property type="entry name" value="HR1 repeat"/>
    <property type="match status" value="1"/>
</dbReference>
<feature type="binding site" evidence="19">
    <location>
        <position position="817"/>
    </location>
    <ligand>
        <name>ATP</name>
        <dbReference type="ChEBI" id="CHEBI:30616"/>
    </ligand>
</feature>
<dbReference type="FunFam" id="1.10.510.10:FF:000101">
    <property type="entry name" value="Protein kinase C"/>
    <property type="match status" value="1"/>
</dbReference>
<evidence type="ECO:0000259" key="25">
    <source>
        <dbReference type="PROSITE" id="PS51285"/>
    </source>
</evidence>
<dbReference type="Gene3D" id="1.10.510.10">
    <property type="entry name" value="Transferase(Phosphotransferase) domain 1"/>
    <property type="match status" value="1"/>
</dbReference>
<evidence type="ECO:0000259" key="22">
    <source>
        <dbReference type="PROSITE" id="PS50004"/>
    </source>
</evidence>
<dbReference type="PROSITE" id="PS00628">
    <property type="entry name" value="RIBOSOMAL_S19E"/>
    <property type="match status" value="1"/>
</dbReference>
<dbReference type="SUPFAM" id="SSF46785">
    <property type="entry name" value="Winged helix' DNA-binding domain"/>
    <property type="match status" value="1"/>
</dbReference>
<dbReference type="InterPro" id="IPR008271">
    <property type="entry name" value="Ser/Thr_kinase_AS"/>
</dbReference>
<dbReference type="CDD" id="cd05570">
    <property type="entry name" value="STKc_PKC"/>
    <property type="match status" value="1"/>
</dbReference>
<feature type="compositionally biased region" description="Pro residues" evidence="21">
    <location>
        <begin position="702"/>
        <end position="716"/>
    </location>
</feature>
<comment type="catalytic activity">
    <reaction evidence="16">
        <text>L-threonyl-[protein] + ATP = O-phospho-L-threonyl-[protein] + ADP + H(+)</text>
        <dbReference type="Rhea" id="RHEA:46608"/>
        <dbReference type="Rhea" id="RHEA-COMP:11060"/>
        <dbReference type="Rhea" id="RHEA-COMP:11605"/>
        <dbReference type="ChEBI" id="CHEBI:15378"/>
        <dbReference type="ChEBI" id="CHEBI:30013"/>
        <dbReference type="ChEBI" id="CHEBI:30616"/>
        <dbReference type="ChEBI" id="CHEBI:61977"/>
        <dbReference type="ChEBI" id="CHEBI:456216"/>
        <dbReference type="EC" id="2.7.11.13"/>
    </reaction>
</comment>
<dbReference type="GO" id="GO:0009272">
    <property type="term" value="P:fungal-type cell wall biogenesis"/>
    <property type="evidence" value="ECO:0007669"/>
    <property type="project" value="InterPro"/>
</dbReference>
<evidence type="ECO:0000256" key="12">
    <source>
        <dbReference type="ARBA" id="ARBA00022833"/>
    </source>
</evidence>
<dbReference type="FunFam" id="3.30.200.20:FF:000103">
    <property type="entry name" value="Protein kinase C"/>
    <property type="match status" value="1"/>
</dbReference>